<keyword evidence="20" id="KW-1185">Reference proteome</keyword>
<feature type="region of interest" description="Disordered" evidence="16">
    <location>
        <begin position="321"/>
        <end position="344"/>
    </location>
</feature>
<feature type="domain" description="C2H2-type" evidence="17">
    <location>
        <begin position="466"/>
        <end position="493"/>
    </location>
</feature>
<dbReference type="Gene3D" id="3.90.1720.10">
    <property type="entry name" value="endopeptidase domain like (from Nostoc punctiforme)"/>
    <property type="match status" value="1"/>
</dbReference>
<feature type="domain" description="LRAT" evidence="18">
    <location>
        <begin position="574"/>
        <end position="689"/>
    </location>
</feature>
<evidence type="ECO:0000256" key="1">
    <source>
        <dbReference type="ARBA" id="ARBA00004123"/>
    </source>
</evidence>
<dbReference type="FunFam" id="3.30.160.60:FF:001370">
    <property type="entry name" value="Zinc finger protein"/>
    <property type="match status" value="1"/>
</dbReference>
<dbReference type="FunFam" id="3.30.160.60:FF:000395">
    <property type="entry name" value="zinc finger protein 513"/>
    <property type="match status" value="3"/>
</dbReference>
<keyword evidence="7" id="KW-0862">Zinc</keyword>
<dbReference type="Gene3D" id="3.30.160.60">
    <property type="entry name" value="Classic Zinc Finger"/>
    <property type="match status" value="7"/>
</dbReference>
<feature type="domain" description="C2H2-type" evidence="17">
    <location>
        <begin position="494"/>
        <end position="521"/>
    </location>
</feature>
<dbReference type="FunFam" id="3.30.160.60:FF:000049">
    <property type="entry name" value="transcriptional repressor CTCF isoform X1"/>
    <property type="match status" value="1"/>
</dbReference>
<keyword evidence="10" id="KW-0804">Transcription</keyword>
<feature type="region of interest" description="Disordered" evidence="16">
    <location>
        <begin position="238"/>
        <end position="275"/>
    </location>
</feature>
<sequence length="710" mass="79332">MPRRKQSNPQPVKLDSEDGTVVCDPSCLVLDSDFLLSGELEFGDSEIMGLDRDTGLTVFSLSVEDDSAPTDSTFPAFLSCKGCGQLLGDTPLGAGLDLGVGLDLGAELYCLSCEEGLQHAASIDSSHEDGSNLADGSIGGGSGRKRSAVGKEGEGDGDGDIAPKPFTCSLCPFTSRYSNHLKRHMRIHDGQKPYRCPVCPYASAQLVNLQRHARTHTGEKPYRCHQCSYACSSLGNLRRHQRMHTQERPQRREKEKRRGRRKKNKADAEEVMSDLTLRVSQDSGYLQTLGGLGSPSAPLPVLLFPLCCRLCGLTLEEADLEGDKAEEEGDGEGGDGEGEDGDGGQVCRRCSLDLLDKDGAGPPCSPSASRGSRRGRRGNKLYHCPHCPFLSHYPNHLARHAHTHSEEKPHRCPHCPYTSSHLDNLKRHLRVHTGEKPYQCPSCSYACGNLANLRRHERIHSGSKPFHCGVCGYSCNQSMNLKRHMLRHTGEKPYACAECSYTTGHWDNYKRHQRKHGHNTDSWDKHAPINGLSWGKDSQESQRNTCFTHPEKKKKNPHMGLKSSRPQLFPGDIVEYPRNKYFSHFAVYYGERDGVPYVAHLTCRDSDSKLPLFGRALRSEIKLDPVELLGKKYKVSNMLDGSFPARDFHNVVKQAIDDLMGREVTFDILFHNSEHQATLFRYGVKKSEQIERIYEHIMPSWEKLFKHNKL</sequence>
<evidence type="ECO:0000259" key="18">
    <source>
        <dbReference type="PROSITE" id="PS51934"/>
    </source>
</evidence>
<feature type="domain" description="C2H2-type" evidence="17">
    <location>
        <begin position="166"/>
        <end position="193"/>
    </location>
</feature>
<evidence type="ECO:0000256" key="12">
    <source>
        <dbReference type="ARBA" id="ARBA00053347"/>
    </source>
</evidence>
<dbReference type="InterPro" id="IPR013087">
    <property type="entry name" value="Znf_C2H2_type"/>
</dbReference>
<dbReference type="InterPro" id="IPR036236">
    <property type="entry name" value="Znf_C2H2_sf"/>
</dbReference>
<dbReference type="InterPro" id="IPR050688">
    <property type="entry name" value="Zinc_finger/UBP_domain"/>
</dbReference>
<dbReference type="PROSITE" id="PS00028">
    <property type="entry name" value="ZINC_FINGER_C2H2_1"/>
    <property type="match status" value="3"/>
</dbReference>
<dbReference type="SUPFAM" id="SSF57667">
    <property type="entry name" value="beta-beta-alpha zinc fingers"/>
    <property type="match status" value="5"/>
</dbReference>
<keyword evidence="6 15" id="KW-0863">Zinc-finger</keyword>
<dbReference type="Pfam" id="PF00096">
    <property type="entry name" value="zf-C2H2"/>
    <property type="match status" value="6"/>
</dbReference>
<feature type="compositionally biased region" description="Acidic residues" evidence="16">
    <location>
        <begin position="321"/>
        <end position="342"/>
    </location>
</feature>
<feature type="domain" description="C2H2-type" evidence="17">
    <location>
        <begin position="222"/>
        <end position="249"/>
    </location>
</feature>
<comment type="caution">
    <text evidence="19">The sequence shown here is derived from an EMBL/GenBank/DDBJ whole genome shotgun (WGS) entry which is preliminary data.</text>
</comment>
<feature type="domain" description="C2H2-type" evidence="17">
    <location>
        <begin position="410"/>
        <end position="437"/>
    </location>
</feature>
<evidence type="ECO:0000259" key="17">
    <source>
        <dbReference type="PROSITE" id="PS50157"/>
    </source>
</evidence>
<name>A0AAV1Q958_SCOSC</name>
<dbReference type="EMBL" id="CAWUFR010000644">
    <property type="protein sequence ID" value="CAK6980100.1"/>
    <property type="molecule type" value="Genomic_DNA"/>
</dbReference>
<evidence type="ECO:0000256" key="9">
    <source>
        <dbReference type="ARBA" id="ARBA00023125"/>
    </source>
</evidence>
<dbReference type="PANTHER" id="PTHR24403:SF66">
    <property type="entry name" value="ZINC FINGER PROTEIN 513"/>
    <property type="match status" value="1"/>
</dbReference>
<feature type="domain" description="C2H2-type" evidence="17">
    <location>
        <begin position="194"/>
        <end position="221"/>
    </location>
</feature>
<comment type="subcellular location">
    <subcellularLocation>
        <location evidence="1">Nucleus</location>
    </subcellularLocation>
</comment>
<comment type="function">
    <text evidence="12">Transcriptional regulator that plays a role in retinal development and maintenance.</text>
</comment>
<keyword evidence="5" id="KW-0677">Repeat</keyword>
<evidence type="ECO:0000313" key="20">
    <source>
        <dbReference type="Proteomes" id="UP001314229"/>
    </source>
</evidence>
<comment type="subunit">
    <text evidence="13">Binds DNA. Can associate with the proximal promoter regions of PAX6 and SP4, and their known targets including ARR3, RHO, OPN1MW2 and OPN1SW.</text>
</comment>
<feature type="domain" description="C2H2-type" evidence="17">
    <location>
        <begin position="382"/>
        <end position="409"/>
    </location>
</feature>
<feature type="compositionally biased region" description="Basic and acidic residues" evidence="16">
    <location>
        <begin position="244"/>
        <end position="253"/>
    </location>
</feature>
<feature type="region of interest" description="Disordered" evidence="16">
    <location>
        <begin position="124"/>
        <end position="161"/>
    </location>
</feature>
<keyword evidence="11" id="KW-0539">Nucleus</keyword>
<evidence type="ECO:0000256" key="14">
    <source>
        <dbReference type="ARBA" id="ARBA00068683"/>
    </source>
</evidence>
<feature type="domain" description="C2H2-type" evidence="17">
    <location>
        <begin position="438"/>
        <end position="465"/>
    </location>
</feature>
<evidence type="ECO:0000256" key="2">
    <source>
        <dbReference type="ARBA" id="ARBA00006991"/>
    </source>
</evidence>
<gene>
    <name evidence="19" type="ORF">FSCOSCO3_A006643</name>
</gene>
<feature type="compositionally biased region" description="Basic residues" evidence="16">
    <location>
        <begin position="254"/>
        <end position="264"/>
    </location>
</feature>
<evidence type="ECO:0000256" key="8">
    <source>
        <dbReference type="ARBA" id="ARBA00023015"/>
    </source>
</evidence>
<keyword evidence="9" id="KW-0238">DNA-binding</keyword>
<evidence type="ECO:0000256" key="11">
    <source>
        <dbReference type="ARBA" id="ARBA00023242"/>
    </source>
</evidence>
<evidence type="ECO:0000256" key="4">
    <source>
        <dbReference type="ARBA" id="ARBA00022723"/>
    </source>
</evidence>
<evidence type="ECO:0000313" key="19">
    <source>
        <dbReference type="EMBL" id="CAK6980100.1"/>
    </source>
</evidence>
<organism evidence="19 20">
    <name type="scientific">Scomber scombrus</name>
    <name type="common">Atlantic mackerel</name>
    <name type="synonym">Scomber vernalis</name>
    <dbReference type="NCBI Taxonomy" id="13677"/>
    <lineage>
        <taxon>Eukaryota</taxon>
        <taxon>Metazoa</taxon>
        <taxon>Chordata</taxon>
        <taxon>Craniata</taxon>
        <taxon>Vertebrata</taxon>
        <taxon>Euteleostomi</taxon>
        <taxon>Actinopterygii</taxon>
        <taxon>Neopterygii</taxon>
        <taxon>Teleostei</taxon>
        <taxon>Neoteleostei</taxon>
        <taxon>Acanthomorphata</taxon>
        <taxon>Pelagiaria</taxon>
        <taxon>Scombriformes</taxon>
        <taxon>Scombridae</taxon>
        <taxon>Scomber</taxon>
    </lineage>
</organism>
<dbReference type="GO" id="GO:0008270">
    <property type="term" value="F:zinc ion binding"/>
    <property type="evidence" value="ECO:0007669"/>
    <property type="project" value="UniProtKB-KW"/>
</dbReference>
<evidence type="ECO:0000256" key="7">
    <source>
        <dbReference type="ARBA" id="ARBA00022833"/>
    </source>
</evidence>
<protein>
    <recommendedName>
        <fullName evidence="14">Zinc finger protein 513</fullName>
    </recommendedName>
</protein>
<dbReference type="GO" id="GO:0045944">
    <property type="term" value="P:positive regulation of transcription by RNA polymerase II"/>
    <property type="evidence" value="ECO:0007669"/>
    <property type="project" value="TreeGrafter"/>
</dbReference>
<dbReference type="PROSITE" id="PS50157">
    <property type="entry name" value="ZINC_FINGER_C2H2_2"/>
    <property type="match status" value="8"/>
</dbReference>
<dbReference type="AlphaFoldDB" id="A0AAV1Q958"/>
<evidence type="ECO:0000256" key="5">
    <source>
        <dbReference type="ARBA" id="ARBA00022737"/>
    </source>
</evidence>
<keyword evidence="3" id="KW-0597">Phosphoprotein</keyword>
<dbReference type="Proteomes" id="UP001314229">
    <property type="component" value="Unassembled WGS sequence"/>
</dbReference>
<keyword evidence="4" id="KW-0479">Metal-binding</keyword>
<keyword evidence="8" id="KW-0805">Transcription regulation</keyword>
<evidence type="ECO:0000256" key="16">
    <source>
        <dbReference type="SAM" id="MobiDB-lite"/>
    </source>
</evidence>
<accession>A0AAV1Q958</accession>
<evidence type="ECO:0000256" key="3">
    <source>
        <dbReference type="ARBA" id="ARBA00022553"/>
    </source>
</evidence>
<dbReference type="PANTHER" id="PTHR24403">
    <property type="entry name" value="ZINC FINGER PROTEIN"/>
    <property type="match status" value="1"/>
</dbReference>
<dbReference type="InterPro" id="IPR007053">
    <property type="entry name" value="LRAT_dom"/>
</dbReference>
<dbReference type="FunFam" id="3.30.160.60:FF:000123">
    <property type="entry name" value="transcriptional repressor CTCF isoform X1"/>
    <property type="match status" value="1"/>
</dbReference>
<dbReference type="FunFam" id="3.30.160.60:FF:001967">
    <property type="entry name" value="Ras-responsive element-binding protein"/>
    <property type="match status" value="1"/>
</dbReference>
<dbReference type="Pfam" id="PF04970">
    <property type="entry name" value="LRAT"/>
    <property type="match status" value="1"/>
</dbReference>
<evidence type="ECO:0000256" key="15">
    <source>
        <dbReference type="PROSITE-ProRule" id="PRU00042"/>
    </source>
</evidence>
<reference evidence="19 20" key="1">
    <citation type="submission" date="2024-01" db="EMBL/GenBank/DDBJ databases">
        <authorList>
            <person name="Alioto T."/>
            <person name="Alioto T."/>
            <person name="Gomez Garrido J."/>
        </authorList>
    </citation>
    <scope>NUCLEOTIDE SEQUENCE [LARGE SCALE GENOMIC DNA]</scope>
</reference>
<dbReference type="GO" id="GO:0000976">
    <property type="term" value="F:transcription cis-regulatory region binding"/>
    <property type="evidence" value="ECO:0007669"/>
    <property type="project" value="UniProtKB-ARBA"/>
</dbReference>
<evidence type="ECO:0000256" key="6">
    <source>
        <dbReference type="ARBA" id="ARBA00022771"/>
    </source>
</evidence>
<feature type="region of interest" description="Disordered" evidence="16">
    <location>
        <begin position="534"/>
        <end position="564"/>
    </location>
</feature>
<dbReference type="GO" id="GO:0005634">
    <property type="term" value="C:nucleus"/>
    <property type="evidence" value="ECO:0007669"/>
    <property type="project" value="UniProtKB-SubCell"/>
</dbReference>
<dbReference type="PROSITE" id="PS51934">
    <property type="entry name" value="LRAT"/>
    <property type="match status" value="1"/>
</dbReference>
<evidence type="ECO:0000256" key="13">
    <source>
        <dbReference type="ARBA" id="ARBA00064373"/>
    </source>
</evidence>
<proteinExistence type="inferred from homology"/>
<dbReference type="SMART" id="SM00355">
    <property type="entry name" value="ZnF_C2H2"/>
    <property type="match status" value="8"/>
</dbReference>
<comment type="similarity">
    <text evidence="2">Belongs to the krueppel C2H2-type zinc-finger protein family.</text>
</comment>
<evidence type="ECO:0000256" key="10">
    <source>
        <dbReference type="ARBA" id="ARBA00023163"/>
    </source>
</evidence>